<dbReference type="AlphaFoldDB" id="A0A7J8L6X8"/>
<keyword evidence="2" id="KW-1185">Reference proteome</keyword>
<dbReference type="EMBL" id="JABEZX010000001">
    <property type="protein sequence ID" value="MBA0548166.1"/>
    <property type="molecule type" value="Genomic_DNA"/>
</dbReference>
<protein>
    <submittedName>
        <fullName evidence="1">Uncharacterized protein</fullName>
    </submittedName>
</protein>
<accession>A0A7J8L6X8</accession>
<sequence>MLRRSLQVFQGAKRTTISELMARIVATFLRSAGQLRFTQRLAVGLPWITCLVAVRS</sequence>
<evidence type="ECO:0000313" key="2">
    <source>
        <dbReference type="Proteomes" id="UP000593572"/>
    </source>
</evidence>
<evidence type="ECO:0000313" key="1">
    <source>
        <dbReference type="EMBL" id="MBA0548166.1"/>
    </source>
</evidence>
<gene>
    <name evidence="1" type="ORF">Golob_019278</name>
</gene>
<proteinExistence type="predicted"/>
<name>A0A7J8L6X8_9ROSI</name>
<comment type="caution">
    <text evidence="1">The sequence shown here is derived from an EMBL/GenBank/DDBJ whole genome shotgun (WGS) entry which is preliminary data.</text>
</comment>
<dbReference type="Proteomes" id="UP000593572">
    <property type="component" value="Unassembled WGS sequence"/>
</dbReference>
<organism evidence="1 2">
    <name type="scientific">Gossypium lobatum</name>
    <dbReference type="NCBI Taxonomy" id="34289"/>
    <lineage>
        <taxon>Eukaryota</taxon>
        <taxon>Viridiplantae</taxon>
        <taxon>Streptophyta</taxon>
        <taxon>Embryophyta</taxon>
        <taxon>Tracheophyta</taxon>
        <taxon>Spermatophyta</taxon>
        <taxon>Magnoliopsida</taxon>
        <taxon>eudicotyledons</taxon>
        <taxon>Gunneridae</taxon>
        <taxon>Pentapetalae</taxon>
        <taxon>rosids</taxon>
        <taxon>malvids</taxon>
        <taxon>Malvales</taxon>
        <taxon>Malvaceae</taxon>
        <taxon>Malvoideae</taxon>
        <taxon>Gossypium</taxon>
    </lineage>
</organism>
<reference evidence="1 2" key="1">
    <citation type="journal article" date="2019" name="Genome Biol. Evol.">
        <title>Insights into the evolution of the New World diploid cottons (Gossypium, subgenus Houzingenia) based on genome sequencing.</title>
        <authorList>
            <person name="Grover C.E."/>
            <person name="Arick M.A. 2nd"/>
            <person name="Thrash A."/>
            <person name="Conover J.L."/>
            <person name="Sanders W.S."/>
            <person name="Peterson D.G."/>
            <person name="Frelichowski J.E."/>
            <person name="Scheffler J.A."/>
            <person name="Scheffler B.E."/>
            <person name="Wendel J.F."/>
        </authorList>
    </citation>
    <scope>NUCLEOTIDE SEQUENCE [LARGE SCALE GENOMIC DNA]</scope>
    <source>
        <strain evidence="1">157</strain>
        <tissue evidence="1">Leaf</tissue>
    </source>
</reference>
<feature type="non-terminal residue" evidence="1">
    <location>
        <position position="1"/>
    </location>
</feature>